<proteinExistence type="predicted"/>
<keyword evidence="3" id="KW-1185">Reference proteome</keyword>
<protein>
    <submittedName>
        <fullName evidence="2">2Fe-2S iron-sulfur cluster binding domain-containing protein</fullName>
    </submittedName>
</protein>
<dbReference type="RefSeq" id="WP_078685261.1">
    <property type="nucleotide sequence ID" value="NZ_FUYA01000006.1"/>
</dbReference>
<dbReference type="Gene3D" id="3.10.20.740">
    <property type="match status" value="1"/>
</dbReference>
<evidence type="ECO:0000313" key="2">
    <source>
        <dbReference type="EMBL" id="SKA74595.1"/>
    </source>
</evidence>
<reference evidence="2 3" key="1">
    <citation type="submission" date="2017-02" db="EMBL/GenBank/DDBJ databases">
        <authorList>
            <person name="Peterson S.W."/>
        </authorList>
    </citation>
    <scope>NUCLEOTIDE SEQUENCE [LARGE SCALE GENOMIC DNA]</scope>
    <source>
        <strain evidence="2 3">DSM 18034</strain>
    </source>
</reference>
<dbReference type="GO" id="GO:0051536">
    <property type="term" value="F:iron-sulfur cluster binding"/>
    <property type="evidence" value="ECO:0007669"/>
    <property type="project" value="InterPro"/>
</dbReference>
<dbReference type="InterPro" id="IPR001041">
    <property type="entry name" value="2Fe-2S_ferredoxin-type"/>
</dbReference>
<dbReference type="STRING" id="1121442.SAMN02745702_01981"/>
<dbReference type="InterPro" id="IPR036010">
    <property type="entry name" value="2Fe-2S_ferredoxin-like_sf"/>
</dbReference>
<organism evidence="2 3">
    <name type="scientific">Desulfobaculum bizertense DSM 18034</name>
    <dbReference type="NCBI Taxonomy" id="1121442"/>
    <lineage>
        <taxon>Bacteria</taxon>
        <taxon>Pseudomonadati</taxon>
        <taxon>Thermodesulfobacteriota</taxon>
        <taxon>Desulfovibrionia</taxon>
        <taxon>Desulfovibrionales</taxon>
        <taxon>Desulfovibrionaceae</taxon>
        <taxon>Desulfobaculum</taxon>
    </lineage>
</organism>
<dbReference type="Pfam" id="PF13510">
    <property type="entry name" value="Fer2_4"/>
    <property type="match status" value="1"/>
</dbReference>
<dbReference type="EMBL" id="FUYA01000006">
    <property type="protein sequence ID" value="SKA74595.1"/>
    <property type="molecule type" value="Genomic_DNA"/>
</dbReference>
<evidence type="ECO:0000313" key="3">
    <source>
        <dbReference type="Proteomes" id="UP000189733"/>
    </source>
</evidence>
<dbReference type="OrthoDB" id="9810782at2"/>
<sequence>MYVMIDGKRFEFIDSSLNIVEVAKQGGLSLLAPCYRAKRKKGCCKACVVEINGQQRYACATTAENGMEIVADRPDLHALRRERLAEYKKNPMQECTEHGACNCVSSACSDGCCS</sequence>
<dbReference type="AlphaFoldDB" id="A0A1T4WCE2"/>
<feature type="domain" description="2Fe-2S ferredoxin-type" evidence="1">
    <location>
        <begin position="1"/>
        <end position="75"/>
    </location>
</feature>
<name>A0A1T4WCE2_9BACT</name>
<dbReference type="SUPFAM" id="SSF54292">
    <property type="entry name" value="2Fe-2S ferredoxin-like"/>
    <property type="match status" value="1"/>
</dbReference>
<evidence type="ECO:0000259" key="1">
    <source>
        <dbReference type="PROSITE" id="PS51085"/>
    </source>
</evidence>
<gene>
    <name evidence="2" type="ORF">SAMN02745702_01981</name>
</gene>
<dbReference type="PROSITE" id="PS51085">
    <property type="entry name" value="2FE2S_FER_2"/>
    <property type="match status" value="1"/>
</dbReference>
<dbReference type="Proteomes" id="UP000189733">
    <property type="component" value="Unassembled WGS sequence"/>
</dbReference>
<accession>A0A1T4WCE2</accession>